<dbReference type="InterPro" id="IPR026206">
    <property type="entry name" value="HAUS3"/>
</dbReference>
<evidence type="ECO:0000313" key="1">
    <source>
        <dbReference type="EMBL" id="KAK9024613.1"/>
    </source>
</evidence>
<organism evidence="1 2">
    <name type="scientific">Hibiscus sabdariffa</name>
    <name type="common">roselle</name>
    <dbReference type="NCBI Taxonomy" id="183260"/>
    <lineage>
        <taxon>Eukaryota</taxon>
        <taxon>Viridiplantae</taxon>
        <taxon>Streptophyta</taxon>
        <taxon>Embryophyta</taxon>
        <taxon>Tracheophyta</taxon>
        <taxon>Spermatophyta</taxon>
        <taxon>Magnoliopsida</taxon>
        <taxon>eudicotyledons</taxon>
        <taxon>Gunneridae</taxon>
        <taxon>Pentapetalae</taxon>
        <taxon>rosids</taxon>
        <taxon>malvids</taxon>
        <taxon>Malvales</taxon>
        <taxon>Malvaceae</taxon>
        <taxon>Malvoideae</taxon>
        <taxon>Hibiscus</taxon>
    </lineage>
</organism>
<comment type="caution">
    <text evidence="1">The sequence shown here is derived from an EMBL/GenBank/DDBJ whole genome shotgun (WGS) entry which is preliminary data.</text>
</comment>
<reference evidence="1 2" key="1">
    <citation type="journal article" date="2024" name="G3 (Bethesda)">
        <title>Genome assembly of Hibiscus sabdariffa L. provides insights into metabolisms of medicinal natural products.</title>
        <authorList>
            <person name="Kim T."/>
        </authorList>
    </citation>
    <scope>NUCLEOTIDE SEQUENCE [LARGE SCALE GENOMIC DNA]</scope>
    <source>
        <strain evidence="1">TK-2024</strain>
        <tissue evidence="1">Old leaves</tissue>
    </source>
</reference>
<protein>
    <submittedName>
        <fullName evidence="1">Uncharacterized protein</fullName>
    </submittedName>
</protein>
<accession>A0ABR2SHD8</accession>
<gene>
    <name evidence="1" type="ORF">V6N11_004771</name>
</gene>
<sequence>MQQQGFRTEEEESVEWTTLQYLDLGREEFGFYDGGSRTCNQRNNTWTRQMPIAVLSSSSNPCTISNYTQVPFRLVAEEGKSKCSWVSLDDVSNSLVREDLEKSHHQRVSELQRLRSMYGFLYIELYIDLCWELAQLQDTYILQERQRSDAVRTSPIILDVSGRVFWKLRGYTSENHILLQDIGTSNSGAPGEKWFVYDVEQKPDVEKYISSIRTKRLKNLYGSKKEGIRSSMSKFSMFLGLVETLR</sequence>
<dbReference type="PANTHER" id="PTHR19378">
    <property type="entry name" value="GOLGIN- RELATED"/>
    <property type="match status" value="1"/>
</dbReference>
<dbReference type="PANTHER" id="PTHR19378:SF0">
    <property type="entry name" value="HAUS AUGMIN-LIKE COMPLEX SUBUNIT 3"/>
    <property type="match status" value="1"/>
</dbReference>
<keyword evidence="2" id="KW-1185">Reference proteome</keyword>
<proteinExistence type="predicted"/>
<evidence type="ECO:0000313" key="2">
    <source>
        <dbReference type="Proteomes" id="UP001396334"/>
    </source>
</evidence>
<dbReference type="Proteomes" id="UP001396334">
    <property type="component" value="Unassembled WGS sequence"/>
</dbReference>
<name>A0ABR2SHD8_9ROSI</name>
<dbReference type="EMBL" id="JBBPBN010000015">
    <property type="protein sequence ID" value="KAK9024613.1"/>
    <property type="molecule type" value="Genomic_DNA"/>
</dbReference>